<keyword evidence="1" id="KW-0732">Signal</keyword>
<dbReference type="RefSeq" id="XP_025830863.1">
    <property type="nucleotide sequence ID" value="XM_025975078.1"/>
</dbReference>
<proteinExistence type="predicted"/>
<dbReference type="KEGG" id="apln:108744783"/>
<feature type="chain" id="PRO_5044657251" evidence="1">
    <location>
        <begin position="20"/>
        <end position="156"/>
    </location>
</feature>
<dbReference type="Proteomes" id="UP000192223">
    <property type="component" value="Unplaced"/>
</dbReference>
<protein>
    <submittedName>
        <fullName evidence="3 4">Uncharacterized protein LOC108744783</fullName>
    </submittedName>
</protein>
<sequence>MNLFTDILLFLLLVSQVNLAPEVTNNKVANSNQNDLIRDRRTLFLFKKRKPGPIETVFRLMIDQWRDTKSTINKVTSTINAQFIDESQVKPQRQLDENATTTEGPYRITRNELYRIIRRNVKGIQRLLKIELQDALSQPKPSYKSLHKSTTRNTKT</sequence>
<dbReference type="AlphaFoldDB" id="A0A7F5R5E3"/>
<evidence type="ECO:0000313" key="3">
    <source>
        <dbReference type="RefSeq" id="XP_025830863.1"/>
    </source>
</evidence>
<evidence type="ECO:0000313" key="4">
    <source>
        <dbReference type="RefSeq" id="XP_025830864.1"/>
    </source>
</evidence>
<name>A0A7F5R5E3_AGRPL</name>
<feature type="signal peptide" evidence="1">
    <location>
        <begin position="1"/>
        <end position="19"/>
    </location>
</feature>
<gene>
    <name evidence="3 4" type="primary">LOC108744783</name>
</gene>
<dbReference type="GeneID" id="108744783"/>
<evidence type="ECO:0000256" key="1">
    <source>
        <dbReference type="SAM" id="SignalP"/>
    </source>
</evidence>
<reference evidence="3 4" key="1">
    <citation type="submission" date="2025-04" db="UniProtKB">
        <authorList>
            <consortium name="RefSeq"/>
        </authorList>
    </citation>
    <scope>IDENTIFICATION</scope>
    <source>
        <tissue evidence="3 4">Entire body</tissue>
    </source>
</reference>
<organism evidence="2 4">
    <name type="scientific">Agrilus planipennis</name>
    <name type="common">Emerald ash borer</name>
    <name type="synonym">Agrilus marcopoli</name>
    <dbReference type="NCBI Taxonomy" id="224129"/>
    <lineage>
        <taxon>Eukaryota</taxon>
        <taxon>Metazoa</taxon>
        <taxon>Ecdysozoa</taxon>
        <taxon>Arthropoda</taxon>
        <taxon>Hexapoda</taxon>
        <taxon>Insecta</taxon>
        <taxon>Pterygota</taxon>
        <taxon>Neoptera</taxon>
        <taxon>Endopterygota</taxon>
        <taxon>Coleoptera</taxon>
        <taxon>Polyphaga</taxon>
        <taxon>Elateriformia</taxon>
        <taxon>Buprestoidea</taxon>
        <taxon>Buprestidae</taxon>
        <taxon>Agrilinae</taxon>
        <taxon>Agrilus</taxon>
    </lineage>
</organism>
<keyword evidence="2" id="KW-1185">Reference proteome</keyword>
<accession>A0A7F5R5E3</accession>
<dbReference type="RefSeq" id="XP_025830864.1">
    <property type="nucleotide sequence ID" value="XM_025975079.1"/>
</dbReference>
<evidence type="ECO:0000313" key="2">
    <source>
        <dbReference type="Proteomes" id="UP000192223"/>
    </source>
</evidence>
<dbReference type="OrthoDB" id="6623312at2759"/>